<proteinExistence type="predicted"/>
<gene>
    <name evidence="2" type="ORF">BDV98DRAFT_34534</name>
</gene>
<organism evidence="2 3">
    <name type="scientific">Pterulicium gracile</name>
    <dbReference type="NCBI Taxonomy" id="1884261"/>
    <lineage>
        <taxon>Eukaryota</taxon>
        <taxon>Fungi</taxon>
        <taxon>Dikarya</taxon>
        <taxon>Basidiomycota</taxon>
        <taxon>Agaricomycotina</taxon>
        <taxon>Agaricomycetes</taxon>
        <taxon>Agaricomycetidae</taxon>
        <taxon>Agaricales</taxon>
        <taxon>Pleurotineae</taxon>
        <taxon>Pterulaceae</taxon>
        <taxon>Pterulicium</taxon>
    </lineage>
</organism>
<feature type="region of interest" description="Disordered" evidence="1">
    <location>
        <begin position="80"/>
        <end position="149"/>
    </location>
</feature>
<evidence type="ECO:0000313" key="2">
    <source>
        <dbReference type="EMBL" id="TFL07702.1"/>
    </source>
</evidence>
<sequence>MDDCFCLPIICGCSTSVKPDSDGPTQMRLCPRCSNATVISAKSRSWFELCCVPIIPYSSKHVWVCQTCQWQQEVGGMEPAIPQQGYMHPNQQQQPQWGPPPPQWNGPPQGQYGGPPQGHYGGPPQGHFNGPPQGQYSPHQPPHQQYPPH</sequence>
<keyword evidence="3" id="KW-1185">Reference proteome</keyword>
<feature type="compositionally biased region" description="Pro residues" evidence="1">
    <location>
        <begin position="139"/>
        <end position="149"/>
    </location>
</feature>
<evidence type="ECO:0000256" key="1">
    <source>
        <dbReference type="SAM" id="MobiDB-lite"/>
    </source>
</evidence>
<evidence type="ECO:0000313" key="3">
    <source>
        <dbReference type="Proteomes" id="UP000305067"/>
    </source>
</evidence>
<dbReference type="STRING" id="1884261.A0A5C3R0K0"/>
<dbReference type="Proteomes" id="UP000305067">
    <property type="component" value="Unassembled WGS sequence"/>
</dbReference>
<dbReference type="PANTHER" id="PTHR28139:SF1">
    <property type="entry name" value="UPF0768 PROTEIN YBL029C-A"/>
    <property type="match status" value="1"/>
</dbReference>
<evidence type="ECO:0008006" key="4">
    <source>
        <dbReference type="Google" id="ProtNLM"/>
    </source>
</evidence>
<name>A0A5C3R0K0_9AGAR</name>
<dbReference type="PANTHER" id="PTHR28139">
    <property type="entry name" value="UPF0768 PROTEIN YBL029C-A"/>
    <property type="match status" value="1"/>
</dbReference>
<dbReference type="OrthoDB" id="5545479at2759"/>
<protein>
    <recommendedName>
        <fullName evidence="4">Zinc-ribbon 15 domain-containing protein</fullName>
    </recommendedName>
</protein>
<dbReference type="EMBL" id="ML178814">
    <property type="protein sequence ID" value="TFL07702.1"/>
    <property type="molecule type" value="Genomic_DNA"/>
</dbReference>
<feature type="compositionally biased region" description="Low complexity" evidence="1">
    <location>
        <begin position="82"/>
        <end position="96"/>
    </location>
</feature>
<accession>A0A5C3R0K0</accession>
<dbReference type="AlphaFoldDB" id="A0A5C3R0K0"/>
<feature type="compositionally biased region" description="Gly residues" evidence="1">
    <location>
        <begin position="111"/>
        <end position="124"/>
    </location>
</feature>
<reference evidence="2 3" key="1">
    <citation type="journal article" date="2019" name="Nat. Ecol. Evol.">
        <title>Megaphylogeny resolves global patterns of mushroom evolution.</title>
        <authorList>
            <person name="Varga T."/>
            <person name="Krizsan K."/>
            <person name="Foldi C."/>
            <person name="Dima B."/>
            <person name="Sanchez-Garcia M."/>
            <person name="Sanchez-Ramirez S."/>
            <person name="Szollosi G.J."/>
            <person name="Szarkandi J.G."/>
            <person name="Papp V."/>
            <person name="Albert L."/>
            <person name="Andreopoulos W."/>
            <person name="Angelini C."/>
            <person name="Antonin V."/>
            <person name="Barry K.W."/>
            <person name="Bougher N.L."/>
            <person name="Buchanan P."/>
            <person name="Buyck B."/>
            <person name="Bense V."/>
            <person name="Catcheside P."/>
            <person name="Chovatia M."/>
            <person name="Cooper J."/>
            <person name="Damon W."/>
            <person name="Desjardin D."/>
            <person name="Finy P."/>
            <person name="Geml J."/>
            <person name="Haridas S."/>
            <person name="Hughes K."/>
            <person name="Justo A."/>
            <person name="Karasinski D."/>
            <person name="Kautmanova I."/>
            <person name="Kiss B."/>
            <person name="Kocsube S."/>
            <person name="Kotiranta H."/>
            <person name="LaButti K.M."/>
            <person name="Lechner B.E."/>
            <person name="Liimatainen K."/>
            <person name="Lipzen A."/>
            <person name="Lukacs Z."/>
            <person name="Mihaltcheva S."/>
            <person name="Morgado L.N."/>
            <person name="Niskanen T."/>
            <person name="Noordeloos M.E."/>
            <person name="Ohm R.A."/>
            <person name="Ortiz-Santana B."/>
            <person name="Ovrebo C."/>
            <person name="Racz N."/>
            <person name="Riley R."/>
            <person name="Savchenko A."/>
            <person name="Shiryaev A."/>
            <person name="Soop K."/>
            <person name="Spirin V."/>
            <person name="Szebenyi C."/>
            <person name="Tomsovsky M."/>
            <person name="Tulloss R.E."/>
            <person name="Uehling J."/>
            <person name="Grigoriev I.V."/>
            <person name="Vagvolgyi C."/>
            <person name="Papp T."/>
            <person name="Martin F.M."/>
            <person name="Miettinen O."/>
            <person name="Hibbett D.S."/>
            <person name="Nagy L.G."/>
        </authorList>
    </citation>
    <scope>NUCLEOTIDE SEQUENCE [LARGE SCALE GENOMIC DNA]</scope>
    <source>
        <strain evidence="2 3">CBS 309.79</strain>
    </source>
</reference>